<protein>
    <submittedName>
        <fullName evidence="1">Uncharacterized protein</fullName>
    </submittedName>
</protein>
<dbReference type="AlphaFoldDB" id="A0A0P9HEJ0"/>
<name>A0A0P9HEJ0_9CHLR</name>
<accession>A0A0P9HEJ0</accession>
<dbReference type="Proteomes" id="UP000050509">
    <property type="component" value="Unassembled WGS sequence"/>
</dbReference>
<reference evidence="1 2" key="1">
    <citation type="submission" date="2015-09" db="EMBL/GenBank/DDBJ databases">
        <title>Draft genome sequence of Kouleothrix aurantiaca JCM 19913.</title>
        <authorList>
            <person name="Hemp J."/>
        </authorList>
    </citation>
    <scope>NUCLEOTIDE SEQUENCE [LARGE SCALE GENOMIC DNA]</scope>
    <source>
        <strain evidence="1 2">COM-B</strain>
    </source>
</reference>
<evidence type="ECO:0000313" key="2">
    <source>
        <dbReference type="Proteomes" id="UP000050509"/>
    </source>
</evidence>
<organism evidence="1 2">
    <name type="scientific">Kouleothrix aurantiaca</name>
    <dbReference type="NCBI Taxonomy" id="186479"/>
    <lineage>
        <taxon>Bacteria</taxon>
        <taxon>Bacillati</taxon>
        <taxon>Chloroflexota</taxon>
        <taxon>Chloroflexia</taxon>
        <taxon>Chloroflexales</taxon>
        <taxon>Roseiflexineae</taxon>
        <taxon>Roseiflexaceae</taxon>
        <taxon>Kouleothrix</taxon>
    </lineage>
</organism>
<proteinExistence type="predicted"/>
<comment type="caution">
    <text evidence="1">The sequence shown here is derived from an EMBL/GenBank/DDBJ whole genome shotgun (WGS) entry which is preliminary data.</text>
</comment>
<sequence length="78" mass="8901">MIQRRLLEIVGTLVMGDGLAFLFAPRRHMLIWVEALDLPLWQRTVQWFADNEAAGRATGVLEMMLGAWLTARAYRGVE</sequence>
<evidence type="ECO:0000313" key="1">
    <source>
        <dbReference type="EMBL" id="KPV53160.1"/>
    </source>
</evidence>
<gene>
    <name evidence="1" type="ORF">SE17_11230</name>
</gene>
<dbReference type="EMBL" id="LJCR01000325">
    <property type="protein sequence ID" value="KPV53160.1"/>
    <property type="molecule type" value="Genomic_DNA"/>
</dbReference>
<keyword evidence="2" id="KW-1185">Reference proteome</keyword>